<dbReference type="AlphaFoldDB" id="A0A3L9YT38"/>
<reference evidence="2 3" key="1">
    <citation type="submission" date="2018-10" db="EMBL/GenBank/DDBJ databases">
        <title>Genomic Encyclopedia of Archaeal and Bacterial Type Strains, Phase II (KMG-II): from individual species to whole genera.</title>
        <authorList>
            <person name="Goeker M."/>
        </authorList>
    </citation>
    <scope>NUCLEOTIDE SEQUENCE [LARGE SCALE GENOMIC DNA]</scope>
    <source>
        <strain evidence="2 3">DSM 23424</strain>
    </source>
</reference>
<feature type="chain" id="PRO_5017922738" evidence="1">
    <location>
        <begin position="19"/>
        <end position="120"/>
    </location>
</feature>
<evidence type="ECO:0000313" key="3">
    <source>
        <dbReference type="Proteomes" id="UP000271339"/>
    </source>
</evidence>
<dbReference type="EMBL" id="REFC01000014">
    <property type="protein sequence ID" value="RMA57662.1"/>
    <property type="molecule type" value="Genomic_DNA"/>
</dbReference>
<name>A0A3L9YT38_9FLAO</name>
<evidence type="ECO:0000256" key="1">
    <source>
        <dbReference type="SAM" id="SignalP"/>
    </source>
</evidence>
<gene>
    <name evidence="2" type="ORF">BXY75_2466</name>
</gene>
<dbReference type="Proteomes" id="UP000271339">
    <property type="component" value="Unassembled WGS sequence"/>
</dbReference>
<proteinExistence type="predicted"/>
<comment type="caution">
    <text evidence="2">The sequence shown here is derived from an EMBL/GenBank/DDBJ whole genome shotgun (WGS) entry which is preliminary data.</text>
</comment>
<keyword evidence="3" id="KW-1185">Reference proteome</keyword>
<dbReference type="RefSeq" id="WP_121908026.1">
    <property type="nucleotide sequence ID" value="NZ_REFC01000014.1"/>
</dbReference>
<organism evidence="2 3">
    <name type="scientific">Ulvibacter antarcticus</name>
    <dbReference type="NCBI Taxonomy" id="442714"/>
    <lineage>
        <taxon>Bacteria</taxon>
        <taxon>Pseudomonadati</taxon>
        <taxon>Bacteroidota</taxon>
        <taxon>Flavobacteriia</taxon>
        <taxon>Flavobacteriales</taxon>
        <taxon>Flavobacteriaceae</taxon>
        <taxon>Ulvibacter</taxon>
    </lineage>
</organism>
<sequence length="120" mass="13105">MKRIIFALFLFTSIVSFSQESKITPMPGEPMVIEILDVPVISVVVATQSKNIKSSINNSLESKTISATFSNELPENVQIIVERVNSNADARSIETRTVVATLSSKPQNSVITAAPTNRKQ</sequence>
<accession>A0A3L9YT38</accession>
<feature type="signal peptide" evidence="1">
    <location>
        <begin position="1"/>
        <end position="18"/>
    </location>
</feature>
<keyword evidence="1" id="KW-0732">Signal</keyword>
<protein>
    <submittedName>
        <fullName evidence="2">Uncharacterized protein</fullName>
    </submittedName>
</protein>
<evidence type="ECO:0000313" key="2">
    <source>
        <dbReference type="EMBL" id="RMA57662.1"/>
    </source>
</evidence>